<dbReference type="Proteomes" id="UP001301769">
    <property type="component" value="Unassembled WGS sequence"/>
</dbReference>
<dbReference type="InterPro" id="IPR007817">
    <property type="entry name" value="Isocyanide_synthase_DIT1"/>
</dbReference>
<protein>
    <submittedName>
        <fullName evidence="1">Spore wall maturation protein DIT1-like protein 2</fullName>
    </submittedName>
</protein>
<proteinExistence type="predicted"/>
<name>A0AAN7B063_9PEZI</name>
<accession>A0AAN7B063</accession>
<dbReference type="EMBL" id="MU858270">
    <property type="protein sequence ID" value="KAK4207861.1"/>
    <property type="molecule type" value="Genomic_DNA"/>
</dbReference>
<evidence type="ECO:0000313" key="2">
    <source>
        <dbReference type="Proteomes" id="UP001301769"/>
    </source>
</evidence>
<gene>
    <name evidence="1" type="ORF">QBC37DRAFT_354583</name>
</gene>
<dbReference type="PANTHER" id="PTHR37285:SF5">
    <property type="entry name" value="SPORE WALL MATURATION PROTEIN DIT1"/>
    <property type="match status" value="1"/>
</dbReference>
<evidence type="ECO:0000313" key="1">
    <source>
        <dbReference type="EMBL" id="KAK4207861.1"/>
    </source>
</evidence>
<comment type="caution">
    <text evidence="1">The sequence shown here is derived from an EMBL/GenBank/DDBJ whole genome shotgun (WGS) entry which is preliminary data.</text>
</comment>
<reference evidence="1" key="1">
    <citation type="journal article" date="2023" name="Mol. Phylogenet. Evol.">
        <title>Genome-scale phylogeny and comparative genomics of the fungal order Sordariales.</title>
        <authorList>
            <person name="Hensen N."/>
            <person name="Bonometti L."/>
            <person name="Westerberg I."/>
            <person name="Brannstrom I.O."/>
            <person name="Guillou S."/>
            <person name="Cros-Aarteil S."/>
            <person name="Calhoun S."/>
            <person name="Haridas S."/>
            <person name="Kuo A."/>
            <person name="Mondo S."/>
            <person name="Pangilinan J."/>
            <person name="Riley R."/>
            <person name="LaButti K."/>
            <person name="Andreopoulos B."/>
            <person name="Lipzen A."/>
            <person name="Chen C."/>
            <person name="Yan M."/>
            <person name="Daum C."/>
            <person name="Ng V."/>
            <person name="Clum A."/>
            <person name="Steindorff A."/>
            <person name="Ohm R.A."/>
            <person name="Martin F."/>
            <person name="Silar P."/>
            <person name="Natvig D.O."/>
            <person name="Lalanne C."/>
            <person name="Gautier V."/>
            <person name="Ament-Velasquez S.L."/>
            <person name="Kruys A."/>
            <person name="Hutchinson M.I."/>
            <person name="Powell A.J."/>
            <person name="Barry K."/>
            <person name="Miller A.N."/>
            <person name="Grigoriev I.V."/>
            <person name="Debuchy R."/>
            <person name="Gladieux P."/>
            <person name="Hiltunen Thoren M."/>
            <person name="Johannesson H."/>
        </authorList>
    </citation>
    <scope>NUCLEOTIDE SEQUENCE</scope>
    <source>
        <strain evidence="1">PSN293</strain>
    </source>
</reference>
<dbReference type="Pfam" id="PF05141">
    <property type="entry name" value="DIT1_PvcA"/>
    <property type="match status" value="1"/>
</dbReference>
<dbReference type="AlphaFoldDB" id="A0AAN7B063"/>
<keyword evidence="2" id="KW-1185">Reference proteome</keyword>
<dbReference type="PANTHER" id="PTHR37285">
    <property type="entry name" value="SPORE WALL MATURATION PROTEIN DIT1"/>
    <property type="match status" value="1"/>
</dbReference>
<sequence length="582" mass="63154">MSPSNDEMSAYDRLAAMVLSDASGTLLHATGPQDEWISAHWKSFLPDGPTTSLSIYSGQRLPDGNIVSLILKTSGEGKNNDNLDAFFAQLILNQTTFATHPPTVLTAAEAEESASSAAAITAIFDSYLRYQGKDDKWTAVGSSYFLVRVKRFTAKKARIELCLPAFPCKSSNPNKVTGKSPDRGEWLALERLHGFVEAVGKVYPPGALVWIISDGHVFSDCIGVDDADVDRYGEQLAEMNRTIGLASGRADSVQFRSLVDLFCHPSNGEDMDRLGLAALEHVLPTSMTDEAELCRRILMAGFQPQRTKVRAHIESGDSAVLALYRGFSRFMLEDLELHPFTQKMSRSKQKKLSSEVAFEMILRNQAYSNLVELLFPHHLRLSIHAHNNAGPKFGIQLFDPASVRVAKTLDPDSATMTTMDLLHIPTPWHNCVVRLGDRVVVTKSKTARDAVASGTLAGGLVQGGSRSGEYGGGGACFELHDPMILVAACQNACDAAAARGEAKMPTVVEVVETTETTVICHQVDGSNSEGGSSGGQFAKVGSSTWLSWLQRLTSWWVWSRSSAHAMSGNPYHPQHKSQGLGA</sequence>
<reference evidence="1" key="2">
    <citation type="submission" date="2023-05" db="EMBL/GenBank/DDBJ databases">
        <authorList>
            <consortium name="Lawrence Berkeley National Laboratory"/>
            <person name="Steindorff A."/>
            <person name="Hensen N."/>
            <person name="Bonometti L."/>
            <person name="Westerberg I."/>
            <person name="Brannstrom I.O."/>
            <person name="Guillou S."/>
            <person name="Cros-Aarteil S."/>
            <person name="Calhoun S."/>
            <person name="Haridas S."/>
            <person name="Kuo A."/>
            <person name="Mondo S."/>
            <person name="Pangilinan J."/>
            <person name="Riley R."/>
            <person name="Labutti K."/>
            <person name="Andreopoulos B."/>
            <person name="Lipzen A."/>
            <person name="Chen C."/>
            <person name="Yanf M."/>
            <person name="Daum C."/>
            <person name="Ng V."/>
            <person name="Clum A."/>
            <person name="Ohm R."/>
            <person name="Martin F."/>
            <person name="Silar P."/>
            <person name="Natvig D."/>
            <person name="Lalanne C."/>
            <person name="Gautier V."/>
            <person name="Ament-Velasquez S.L."/>
            <person name="Kruys A."/>
            <person name="Hutchinson M.I."/>
            <person name="Powell A.J."/>
            <person name="Barry K."/>
            <person name="Miller A.N."/>
            <person name="Grigoriev I.V."/>
            <person name="Debuchy R."/>
            <person name="Gladieux P."/>
            <person name="Thoren M.H."/>
            <person name="Johannesson H."/>
        </authorList>
    </citation>
    <scope>NUCLEOTIDE SEQUENCE</scope>
    <source>
        <strain evidence="1">PSN293</strain>
    </source>
</reference>
<organism evidence="1 2">
    <name type="scientific">Rhypophila decipiens</name>
    <dbReference type="NCBI Taxonomy" id="261697"/>
    <lineage>
        <taxon>Eukaryota</taxon>
        <taxon>Fungi</taxon>
        <taxon>Dikarya</taxon>
        <taxon>Ascomycota</taxon>
        <taxon>Pezizomycotina</taxon>
        <taxon>Sordariomycetes</taxon>
        <taxon>Sordariomycetidae</taxon>
        <taxon>Sordariales</taxon>
        <taxon>Naviculisporaceae</taxon>
        <taxon>Rhypophila</taxon>
    </lineage>
</organism>